<evidence type="ECO:0000256" key="5">
    <source>
        <dbReference type="ARBA" id="ARBA00023136"/>
    </source>
</evidence>
<feature type="compositionally biased region" description="Low complexity" evidence="6">
    <location>
        <begin position="44"/>
        <end position="55"/>
    </location>
</feature>
<evidence type="ECO:0000256" key="4">
    <source>
        <dbReference type="ARBA" id="ARBA00022989"/>
    </source>
</evidence>
<dbReference type="PANTHER" id="PTHR45649:SF26">
    <property type="entry name" value="OS04G0435100 PROTEIN"/>
    <property type="match status" value="1"/>
</dbReference>
<dbReference type="GO" id="GO:0022857">
    <property type="term" value="F:transmembrane transporter activity"/>
    <property type="evidence" value="ECO:0007669"/>
    <property type="project" value="InterPro"/>
</dbReference>
<name>A0A387HH37_9ACTN</name>
<organism evidence="7 8">
    <name type="scientific">Streptomyces hundungensis</name>
    <dbReference type="NCBI Taxonomy" id="1077946"/>
    <lineage>
        <taxon>Bacteria</taxon>
        <taxon>Bacillati</taxon>
        <taxon>Actinomycetota</taxon>
        <taxon>Actinomycetes</taxon>
        <taxon>Kitasatosporales</taxon>
        <taxon>Streptomycetaceae</taxon>
        <taxon>Streptomyces</taxon>
    </lineage>
</organism>
<comment type="subcellular location">
    <subcellularLocation>
        <location evidence="1">Membrane</location>
        <topology evidence="1">Multi-pass membrane protein</topology>
    </subcellularLocation>
</comment>
<gene>
    <name evidence="7" type="primary">plaP_1</name>
    <name evidence="7" type="ORF">DWB77_03716</name>
</gene>
<keyword evidence="3" id="KW-0812">Transmembrane</keyword>
<dbReference type="InterPro" id="IPR002293">
    <property type="entry name" value="AA/rel_permease1"/>
</dbReference>
<dbReference type="AlphaFoldDB" id="A0A387HH37"/>
<accession>A0A387HH37</accession>
<evidence type="ECO:0000256" key="1">
    <source>
        <dbReference type="ARBA" id="ARBA00004141"/>
    </source>
</evidence>
<protein>
    <submittedName>
        <fullName evidence="7">Low-affinity putrescine importer PlaP</fullName>
    </submittedName>
</protein>
<dbReference type="Pfam" id="PF13520">
    <property type="entry name" value="AA_permease_2"/>
    <property type="match status" value="1"/>
</dbReference>
<evidence type="ECO:0000313" key="7">
    <source>
        <dbReference type="EMBL" id="AYG81563.1"/>
    </source>
</evidence>
<evidence type="ECO:0000256" key="2">
    <source>
        <dbReference type="ARBA" id="ARBA00022448"/>
    </source>
</evidence>
<evidence type="ECO:0000313" key="8">
    <source>
        <dbReference type="Proteomes" id="UP000271554"/>
    </source>
</evidence>
<proteinExistence type="predicted"/>
<dbReference type="EMBL" id="CP032698">
    <property type="protein sequence ID" value="AYG81563.1"/>
    <property type="molecule type" value="Genomic_DNA"/>
</dbReference>
<keyword evidence="4" id="KW-1133">Transmembrane helix</keyword>
<dbReference type="KEGG" id="shun:DWB77_03716"/>
<reference evidence="7 8" key="1">
    <citation type="submission" date="2018-10" db="EMBL/GenBank/DDBJ databases">
        <title>Relationship between Morphology and Antimicrobial Activity in Streptomyces.</title>
        <authorList>
            <person name="Kang H.J."/>
            <person name="Kim S.B."/>
        </authorList>
    </citation>
    <scope>NUCLEOTIDE SEQUENCE [LARGE SCALE GENOMIC DNA]</scope>
    <source>
        <strain evidence="7 8">BH38</strain>
    </source>
</reference>
<feature type="region of interest" description="Disordered" evidence="6">
    <location>
        <begin position="1"/>
        <end position="55"/>
    </location>
</feature>
<dbReference type="Proteomes" id="UP000271554">
    <property type="component" value="Chromosome"/>
</dbReference>
<dbReference type="PANTHER" id="PTHR45649">
    <property type="entry name" value="AMINO-ACID PERMEASE BAT1"/>
    <property type="match status" value="1"/>
</dbReference>
<keyword evidence="5" id="KW-0472">Membrane</keyword>
<dbReference type="GO" id="GO:0016020">
    <property type="term" value="C:membrane"/>
    <property type="evidence" value="ECO:0007669"/>
    <property type="project" value="UniProtKB-SubCell"/>
</dbReference>
<sequence length="540" mass="57951">MSRGPRIRRSVRFRPRHGAWSAPGEGIAGGMTNDASTNSPEKQGSAGAEGSAGVATTDEERLAQLGYKQVLARRMSAFSNYAVSFTIISVLSGCLTMYAYGMKTGGPALITWGWVAVGLMTLVVGLAMAEICSAYPTSAGLYFWAHRLAPPRSAAAWAWFTGWFNVLGQIAVTAGVDFGAASFLGAYLNLQFGFEVTPARTILLFAAILLLHGLLNTFGVRIVALLNSVSVWWHVLGVVAIVAALLFVPDTHQSTSFVFTRFVNETGFTNGVYVVLIGLLMAQYTFTGYDASAHMTEETHDASTAGPRGIVRSIWTSWIAGFVLLLGFTYAIGSYDTQLDSATGAPPAQILLDSLGETGGKLLLLVVIGAQLFCGMASVTANSRMIYAFSRDGALPFSRLWHTVSPRTRTPVAAVWLAAGAALVLGLPYLINVTAYAAVTSIAVIGLYIAYVIPTLLRLFRGDAFTPGPWHLGRWSRPVGIVAVAWVTVITVLFMLPQVSPVTWETFNYAPLAVLAVLGFATAWWLASARHWFLRGVRGE</sequence>
<dbReference type="Gene3D" id="1.20.1740.10">
    <property type="entry name" value="Amino acid/polyamine transporter I"/>
    <property type="match status" value="1"/>
</dbReference>
<keyword evidence="2" id="KW-0813">Transport</keyword>
<evidence type="ECO:0000256" key="6">
    <source>
        <dbReference type="SAM" id="MobiDB-lite"/>
    </source>
</evidence>
<feature type="compositionally biased region" description="Polar residues" evidence="6">
    <location>
        <begin position="33"/>
        <end position="42"/>
    </location>
</feature>
<feature type="compositionally biased region" description="Basic residues" evidence="6">
    <location>
        <begin position="1"/>
        <end position="17"/>
    </location>
</feature>
<evidence type="ECO:0000256" key="3">
    <source>
        <dbReference type="ARBA" id="ARBA00022692"/>
    </source>
</evidence>
<dbReference type="PIRSF" id="PIRSF006060">
    <property type="entry name" value="AA_transporter"/>
    <property type="match status" value="1"/>
</dbReference>
<keyword evidence="8" id="KW-1185">Reference proteome</keyword>